<keyword evidence="4" id="KW-0378">Hydrolase</keyword>
<keyword evidence="3 7" id="KW-0479">Metal-binding</keyword>
<dbReference type="GeneID" id="112468216"/>
<dbReference type="PANTHER" id="PTHR45726:SF3">
    <property type="entry name" value="LEUKOTRIENE A-4 HYDROLASE"/>
    <property type="match status" value="1"/>
</dbReference>
<dbReference type="GO" id="GO:0043171">
    <property type="term" value="P:peptide catabolic process"/>
    <property type="evidence" value="ECO:0007669"/>
    <property type="project" value="TreeGrafter"/>
</dbReference>
<dbReference type="InterPro" id="IPR015211">
    <property type="entry name" value="Peptidase_M1_C"/>
</dbReference>
<organism evidence="9 10">
    <name type="scientific">Temnothorax curvispinosus</name>
    <dbReference type="NCBI Taxonomy" id="300111"/>
    <lineage>
        <taxon>Eukaryota</taxon>
        <taxon>Metazoa</taxon>
        <taxon>Ecdysozoa</taxon>
        <taxon>Arthropoda</taxon>
        <taxon>Hexapoda</taxon>
        <taxon>Insecta</taxon>
        <taxon>Pterygota</taxon>
        <taxon>Neoptera</taxon>
        <taxon>Endopterygota</taxon>
        <taxon>Hymenoptera</taxon>
        <taxon>Apocrita</taxon>
        <taxon>Aculeata</taxon>
        <taxon>Formicoidea</taxon>
        <taxon>Formicidae</taxon>
        <taxon>Myrmicinae</taxon>
        <taxon>Temnothorax</taxon>
    </lineage>
</organism>
<dbReference type="SUPFAM" id="SSF55486">
    <property type="entry name" value="Metalloproteases ('zincins'), catalytic domain"/>
    <property type="match status" value="1"/>
</dbReference>
<dbReference type="GO" id="GO:0005829">
    <property type="term" value="C:cytosol"/>
    <property type="evidence" value="ECO:0007669"/>
    <property type="project" value="TreeGrafter"/>
</dbReference>
<evidence type="ECO:0000259" key="8">
    <source>
        <dbReference type="SMART" id="SM01263"/>
    </source>
</evidence>
<accession>A0A6J1RE61</accession>
<dbReference type="SMART" id="SM01263">
    <property type="entry name" value="Leuk-A4-hydro_C"/>
    <property type="match status" value="1"/>
</dbReference>
<keyword evidence="2" id="KW-0645">Protease</keyword>
<comment type="similarity">
    <text evidence="1">Belongs to the peptidase M1 family.</text>
</comment>
<gene>
    <name evidence="10" type="primary">LOC112468216</name>
</gene>
<evidence type="ECO:0000313" key="10">
    <source>
        <dbReference type="RefSeq" id="XP_024893072.1"/>
    </source>
</evidence>
<dbReference type="Pfam" id="PF09127">
    <property type="entry name" value="Leuk-A4-hydro_C"/>
    <property type="match status" value="1"/>
</dbReference>
<evidence type="ECO:0000256" key="3">
    <source>
        <dbReference type="ARBA" id="ARBA00022723"/>
    </source>
</evidence>
<dbReference type="InterPro" id="IPR038502">
    <property type="entry name" value="M1_LTA-4_hydro/amino_C_sf"/>
</dbReference>
<dbReference type="InterPro" id="IPR042097">
    <property type="entry name" value="Aminopeptidase_N-like_N_sf"/>
</dbReference>
<dbReference type="OrthoDB" id="79562at2759"/>
<dbReference type="InterPro" id="IPR016024">
    <property type="entry name" value="ARM-type_fold"/>
</dbReference>
<dbReference type="GO" id="GO:0004177">
    <property type="term" value="F:aminopeptidase activity"/>
    <property type="evidence" value="ECO:0007669"/>
    <property type="project" value="TreeGrafter"/>
</dbReference>
<evidence type="ECO:0000256" key="6">
    <source>
        <dbReference type="ARBA" id="ARBA00023049"/>
    </source>
</evidence>
<protein>
    <submittedName>
        <fullName evidence="10">Leukotriene A-4 hydrolase-like</fullName>
    </submittedName>
</protein>
<feature type="binding site" evidence="7">
    <location>
        <position position="299"/>
    </location>
    <ligand>
        <name>Zn(2+)</name>
        <dbReference type="ChEBI" id="CHEBI:29105"/>
        <note>catalytic</note>
    </ligand>
</feature>
<evidence type="ECO:0000256" key="7">
    <source>
        <dbReference type="PIRSR" id="PIRSR634015-3"/>
    </source>
</evidence>
<dbReference type="Gene3D" id="2.60.40.1730">
    <property type="entry name" value="tricorn interacting facor f3 domain"/>
    <property type="match status" value="1"/>
</dbReference>
<reference evidence="10" key="1">
    <citation type="submission" date="2025-08" db="UniProtKB">
        <authorList>
            <consortium name="RefSeq"/>
        </authorList>
    </citation>
    <scope>IDENTIFICATION</scope>
    <source>
        <tissue evidence="10">Whole body</tissue>
    </source>
</reference>
<evidence type="ECO:0000313" key="9">
    <source>
        <dbReference type="Proteomes" id="UP000504618"/>
    </source>
</evidence>
<dbReference type="GO" id="GO:0008270">
    <property type="term" value="F:zinc ion binding"/>
    <property type="evidence" value="ECO:0007669"/>
    <property type="project" value="InterPro"/>
</dbReference>
<dbReference type="Gene3D" id="1.25.40.320">
    <property type="entry name" value="Peptidase M1, leukotriene A4 hydrolase/aminopeptidase C-terminal domain"/>
    <property type="match status" value="1"/>
</dbReference>
<dbReference type="Gene3D" id="1.10.390.10">
    <property type="entry name" value="Neutral Protease Domain 2"/>
    <property type="match status" value="1"/>
</dbReference>
<keyword evidence="6" id="KW-0482">Metalloprotease</keyword>
<comment type="cofactor">
    <cofactor evidence="7">
        <name>Zn(2+)</name>
        <dbReference type="ChEBI" id="CHEBI:29105"/>
    </cofactor>
    <text evidence="7">Binds 1 zinc ion per subunit.</text>
</comment>
<dbReference type="RefSeq" id="XP_024893072.1">
    <property type="nucleotide sequence ID" value="XM_025037304.1"/>
</dbReference>
<proteinExistence type="inferred from homology"/>
<sequence length="629" mass="73443">MDILSTNNDPYSCALPELARVTHTHLELNVDFEHKVLKGKAILTIMKEWSDAQTVFLDSCNLDIKKVTDYNTGSPLCYDIGPNCSRGSIFKIKLPKIKHVKCKIEIEYQTSEHSRALIWLTPEQTADGKYPFLLSNPKYTYARAMFPCQDTPSVKNQYSAKISTPKNFSVIMSATLIVIIETQDQVTHKFVQRSLTPAYGVFIAVGSLKEAKLGPRSIVFAESKFIDESRTMFENFESMLQIADHLCGFSLENQNICVLPPTISPKYFTVQCLNVIFVSPSLLRGDIYLVSSLAQQISHLWTEYIVVNYDHMWLNKSIGMFICKKFINNMPIDEEKKEFLRMKMDRKLVKSWTEGYKDIGRLQSLIPRLRNISPNYLMECVPYEVGCMLLEQLEHELELPSVFGYLKYLKIYFHTFLYKSINTHDWIISLIDHGVNFCKKEKMITSFDWSIYFFCTEPLIPDISITALETACSNLAEEWIRLDDNAEDIPRKFVDVNSYSDIEKREFLKYLFDSSVDLTVIKMNLMSNYFESHSQSYEIRFRWIRLCIKNRWEPIVDTALNFATHFSTPKYACSIFKDLYDWKKIRLITIETYIRNQKKFFHETQEKINSILHLNIDINNQIPFPFYKV</sequence>
<dbReference type="AlphaFoldDB" id="A0A6J1RE61"/>
<dbReference type="Gene3D" id="3.30.2010.30">
    <property type="match status" value="1"/>
</dbReference>
<dbReference type="InterPro" id="IPR027268">
    <property type="entry name" value="Peptidase_M4/M1_CTD_sf"/>
</dbReference>
<keyword evidence="5 7" id="KW-0862">Zinc</keyword>
<evidence type="ECO:0000256" key="5">
    <source>
        <dbReference type="ARBA" id="ARBA00022833"/>
    </source>
</evidence>
<dbReference type="PANTHER" id="PTHR45726">
    <property type="entry name" value="LEUKOTRIENE A-4 HYDROLASE"/>
    <property type="match status" value="1"/>
</dbReference>
<evidence type="ECO:0000256" key="4">
    <source>
        <dbReference type="ARBA" id="ARBA00022801"/>
    </source>
</evidence>
<dbReference type="Proteomes" id="UP000504618">
    <property type="component" value="Unplaced"/>
</dbReference>
<feature type="domain" description="Peptidase M1 leukotriene A4 hydrolase/aminopeptidase C-terminal" evidence="8">
    <location>
        <begin position="467"/>
        <end position="612"/>
    </location>
</feature>
<keyword evidence="9" id="KW-1185">Reference proteome</keyword>
<dbReference type="GO" id="GO:0006508">
    <property type="term" value="P:proteolysis"/>
    <property type="evidence" value="ECO:0007669"/>
    <property type="project" value="UniProtKB-KW"/>
</dbReference>
<dbReference type="InterPro" id="IPR045357">
    <property type="entry name" value="Aminopeptidase_N-like_N"/>
</dbReference>
<dbReference type="GO" id="GO:0004301">
    <property type="term" value="F:epoxide hydrolase activity"/>
    <property type="evidence" value="ECO:0007669"/>
    <property type="project" value="TreeGrafter"/>
</dbReference>
<evidence type="ECO:0000256" key="2">
    <source>
        <dbReference type="ARBA" id="ARBA00022670"/>
    </source>
</evidence>
<dbReference type="InterPro" id="IPR034015">
    <property type="entry name" value="M1_LTA4H"/>
</dbReference>
<dbReference type="SUPFAM" id="SSF48371">
    <property type="entry name" value="ARM repeat"/>
    <property type="match status" value="1"/>
</dbReference>
<dbReference type="Pfam" id="PF17900">
    <property type="entry name" value="Peptidase_M1_N"/>
    <property type="match status" value="1"/>
</dbReference>
<evidence type="ECO:0000256" key="1">
    <source>
        <dbReference type="ARBA" id="ARBA00010136"/>
    </source>
</evidence>
<dbReference type="GO" id="GO:0008237">
    <property type="term" value="F:metallopeptidase activity"/>
    <property type="evidence" value="ECO:0007669"/>
    <property type="project" value="UniProtKB-KW"/>
</dbReference>
<name>A0A6J1RE61_9HYME</name>
<dbReference type="SUPFAM" id="SSF63737">
    <property type="entry name" value="Leukotriene A4 hydrolase N-terminal domain"/>
    <property type="match status" value="1"/>
</dbReference>